<dbReference type="PANTHER" id="PTHR44591:SF3">
    <property type="entry name" value="RESPONSE REGULATORY DOMAIN-CONTAINING PROTEIN"/>
    <property type="match status" value="1"/>
</dbReference>
<sequence>MHILIVDDDTLTGELTAAILEQAGHHCEIVAHGLAALERIETAASPFDCVISDLHMPLLDGLELEGEIRRLGVSIPFILLSGDDLRATSDRRPGISAHLCKDETLEEALLQTVARL</sequence>
<comment type="caution">
    <text evidence="4">The sequence shown here is derived from an EMBL/GenBank/DDBJ whole genome shotgun (WGS) entry which is preliminary data.</text>
</comment>
<gene>
    <name evidence="4" type="ORF">AY586_07740</name>
</gene>
<dbReference type="Gene3D" id="3.40.50.2300">
    <property type="match status" value="1"/>
</dbReference>
<dbReference type="SUPFAM" id="SSF52172">
    <property type="entry name" value="CheY-like"/>
    <property type="match status" value="1"/>
</dbReference>
<dbReference type="PANTHER" id="PTHR44591">
    <property type="entry name" value="STRESS RESPONSE REGULATOR PROTEIN 1"/>
    <property type="match status" value="1"/>
</dbReference>
<name>A0ABR5VJR3_MARGR</name>
<evidence type="ECO:0000256" key="1">
    <source>
        <dbReference type="ARBA" id="ARBA00022553"/>
    </source>
</evidence>
<organism evidence="4 5">
    <name type="scientific">Marichromatium gracile</name>
    <name type="common">Chromatium gracile</name>
    <dbReference type="NCBI Taxonomy" id="1048"/>
    <lineage>
        <taxon>Bacteria</taxon>
        <taxon>Pseudomonadati</taxon>
        <taxon>Pseudomonadota</taxon>
        <taxon>Gammaproteobacteria</taxon>
        <taxon>Chromatiales</taxon>
        <taxon>Chromatiaceae</taxon>
        <taxon>Marichromatium</taxon>
    </lineage>
</organism>
<proteinExistence type="predicted"/>
<keyword evidence="5" id="KW-1185">Reference proteome</keyword>
<dbReference type="InterPro" id="IPR001789">
    <property type="entry name" value="Sig_transdc_resp-reg_receiver"/>
</dbReference>
<dbReference type="RefSeq" id="WP_062272252.1">
    <property type="nucleotide sequence ID" value="NZ_LSYU01000027.1"/>
</dbReference>
<dbReference type="PROSITE" id="PS50110">
    <property type="entry name" value="RESPONSE_REGULATORY"/>
    <property type="match status" value="1"/>
</dbReference>
<feature type="domain" description="Response regulatory" evidence="3">
    <location>
        <begin position="2"/>
        <end position="116"/>
    </location>
</feature>
<evidence type="ECO:0000259" key="3">
    <source>
        <dbReference type="PROSITE" id="PS50110"/>
    </source>
</evidence>
<protein>
    <submittedName>
        <fullName evidence="4">Response regulator</fullName>
    </submittedName>
</protein>
<dbReference type="CDD" id="cd17546">
    <property type="entry name" value="REC_hyHK_CKI1_RcsC-like"/>
    <property type="match status" value="1"/>
</dbReference>
<accession>A0ABR5VJR3</accession>
<evidence type="ECO:0000313" key="4">
    <source>
        <dbReference type="EMBL" id="KXX65955.1"/>
    </source>
</evidence>
<dbReference type="Proteomes" id="UP000075766">
    <property type="component" value="Unassembled WGS sequence"/>
</dbReference>
<dbReference type="InterPro" id="IPR011006">
    <property type="entry name" value="CheY-like_superfamily"/>
</dbReference>
<dbReference type="EMBL" id="LSYU01000027">
    <property type="protein sequence ID" value="KXX65955.1"/>
    <property type="molecule type" value="Genomic_DNA"/>
</dbReference>
<dbReference type="Pfam" id="PF00072">
    <property type="entry name" value="Response_reg"/>
    <property type="match status" value="1"/>
</dbReference>
<keyword evidence="1 2" id="KW-0597">Phosphoprotein</keyword>
<feature type="modified residue" description="4-aspartylphosphate" evidence="2">
    <location>
        <position position="53"/>
    </location>
</feature>
<dbReference type="SMART" id="SM00448">
    <property type="entry name" value="REC"/>
    <property type="match status" value="1"/>
</dbReference>
<dbReference type="InterPro" id="IPR050595">
    <property type="entry name" value="Bact_response_regulator"/>
</dbReference>
<evidence type="ECO:0000313" key="5">
    <source>
        <dbReference type="Proteomes" id="UP000075766"/>
    </source>
</evidence>
<reference evidence="4 5" key="1">
    <citation type="submission" date="2016-02" db="EMBL/GenBank/DDBJ databases">
        <title>Genome sequence of Marichromatium gracile YL-28, a purple sulfur bacterium.</title>
        <authorList>
            <person name="Zhao C."/>
            <person name="Hong X."/>
            <person name="Chen S."/>
            <person name="Yang S."/>
        </authorList>
    </citation>
    <scope>NUCLEOTIDE SEQUENCE [LARGE SCALE GENOMIC DNA]</scope>
    <source>
        <strain evidence="4 5">YL28</strain>
    </source>
</reference>
<evidence type="ECO:0000256" key="2">
    <source>
        <dbReference type="PROSITE-ProRule" id="PRU00169"/>
    </source>
</evidence>